<keyword evidence="6" id="KW-1185">Reference proteome</keyword>
<name>A0ABT6DGR3_9BACT</name>
<dbReference type="InterPro" id="IPR016181">
    <property type="entry name" value="Acyl_CoA_acyltransferase"/>
</dbReference>
<dbReference type="InterPro" id="IPR000182">
    <property type="entry name" value="GNAT_dom"/>
</dbReference>
<comment type="similarity">
    <text evidence="3">Belongs to the acetyltransferase family. RimJ subfamily.</text>
</comment>
<dbReference type="Pfam" id="PF13302">
    <property type="entry name" value="Acetyltransf_3"/>
    <property type="match status" value="1"/>
</dbReference>
<sequence>MKTAHLPIFKKTKRLVLRPLELHDFENWAQAYSSMRPPQNEWDETNWVESELTLPKFKAHLKKNLLWRSQDHFYEFGVFRKDDGLLIGTVSLMDISRQIFQNAYLGYRIYNNHWGHGYATEACHAAIEIAFKDLKLHRIEAGIMPTNKRSIKVAKNIGLRKESLSPRRLYVHGKWVDLLLYAGTSEEFGFKFRFPKTKTAK</sequence>
<protein>
    <submittedName>
        <fullName evidence="5">GNAT family N-acetyltransferase</fullName>
    </submittedName>
</protein>
<gene>
    <name evidence="5" type="ORF">NWE73_06680</name>
</gene>
<keyword evidence="1" id="KW-0808">Transferase</keyword>
<dbReference type="RefSeq" id="WP_277577518.1">
    <property type="nucleotide sequence ID" value="NZ_JANRMI010000002.1"/>
</dbReference>
<keyword evidence="2" id="KW-0012">Acyltransferase</keyword>
<accession>A0ABT6DGR3</accession>
<dbReference type="Proteomes" id="UP001152321">
    <property type="component" value="Unassembled WGS sequence"/>
</dbReference>
<dbReference type="PANTHER" id="PTHR43792:SF8">
    <property type="entry name" value="[RIBOSOMAL PROTEIN US5]-ALANINE N-ACETYLTRANSFERASE"/>
    <property type="match status" value="1"/>
</dbReference>
<dbReference type="EMBL" id="JANRMI010000002">
    <property type="protein sequence ID" value="MDG0816040.1"/>
    <property type="molecule type" value="Genomic_DNA"/>
</dbReference>
<dbReference type="SUPFAM" id="SSF55729">
    <property type="entry name" value="Acyl-CoA N-acyltransferases (Nat)"/>
    <property type="match status" value="1"/>
</dbReference>
<evidence type="ECO:0000313" key="5">
    <source>
        <dbReference type="EMBL" id="MDG0816040.1"/>
    </source>
</evidence>
<evidence type="ECO:0000313" key="6">
    <source>
        <dbReference type="Proteomes" id="UP001152321"/>
    </source>
</evidence>
<dbReference type="InterPro" id="IPR051531">
    <property type="entry name" value="N-acetyltransferase"/>
</dbReference>
<dbReference type="PROSITE" id="PS51186">
    <property type="entry name" value="GNAT"/>
    <property type="match status" value="1"/>
</dbReference>
<reference evidence="5" key="1">
    <citation type="submission" date="2022-08" db="EMBL/GenBank/DDBJ databases">
        <title>Novel Bdellovibrio Species Isolated from Svalbard: Designation Bdellovibrio svalbardensis.</title>
        <authorList>
            <person name="Mitchell R.J."/>
            <person name="Choi S.Y."/>
        </authorList>
    </citation>
    <scope>NUCLEOTIDE SEQUENCE</scope>
    <source>
        <strain evidence="5">PAP01</strain>
    </source>
</reference>
<dbReference type="PANTHER" id="PTHR43792">
    <property type="entry name" value="GNAT FAMILY, PUTATIVE (AFU_ORTHOLOGUE AFUA_3G00765)-RELATED-RELATED"/>
    <property type="match status" value="1"/>
</dbReference>
<comment type="caution">
    <text evidence="5">The sequence shown here is derived from an EMBL/GenBank/DDBJ whole genome shotgun (WGS) entry which is preliminary data.</text>
</comment>
<evidence type="ECO:0000256" key="3">
    <source>
        <dbReference type="ARBA" id="ARBA00038502"/>
    </source>
</evidence>
<proteinExistence type="inferred from homology"/>
<evidence type="ECO:0000259" key="4">
    <source>
        <dbReference type="PROSITE" id="PS51186"/>
    </source>
</evidence>
<evidence type="ECO:0000256" key="1">
    <source>
        <dbReference type="ARBA" id="ARBA00022679"/>
    </source>
</evidence>
<dbReference type="Gene3D" id="3.40.630.30">
    <property type="match status" value="1"/>
</dbReference>
<organism evidence="5 6">
    <name type="scientific">Bdellovibrio svalbardensis</name>
    <dbReference type="NCBI Taxonomy" id="2972972"/>
    <lineage>
        <taxon>Bacteria</taxon>
        <taxon>Pseudomonadati</taxon>
        <taxon>Bdellovibrionota</taxon>
        <taxon>Bdellovibrionia</taxon>
        <taxon>Bdellovibrionales</taxon>
        <taxon>Pseudobdellovibrionaceae</taxon>
        <taxon>Bdellovibrio</taxon>
    </lineage>
</organism>
<feature type="domain" description="N-acetyltransferase" evidence="4">
    <location>
        <begin position="15"/>
        <end position="183"/>
    </location>
</feature>
<evidence type="ECO:0000256" key="2">
    <source>
        <dbReference type="ARBA" id="ARBA00023315"/>
    </source>
</evidence>